<keyword evidence="1" id="KW-0732">Signal</keyword>
<dbReference type="SUPFAM" id="SSF51445">
    <property type="entry name" value="(Trans)glycosidases"/>
    <property type="match status" value="1"/>
</dbReference>
<dbReference type="Proteomes" id="UP000075243">
    <property type="component" value="Unassembled WGS sequence"/>
</dbReference>
<dbReference type="AlphaFoldDB" id="A0A151S280"/>
<evidence type="ECO:0000259" key="2">
    <source>
        <dbReference type="PROSITE" id="PS51910"/>
    </source>
</evidence>
<dbReference type="PROSITE" id="PS51910">
    <property type="entry name" value="GH18_2"/>
    <property type="match status" value="1"/>
</dbReference>
<feature type="signal peptide" evidence="1">
    <location>
        <begin position="1"/>
        <end position="22"/>
    </location>
</feature>
<accession>A0A151S280</accession>
<dbReference type="Gramene" id="C.cajan_29697.t">
    <property type="protein sequence ID" value="C.cajan_29697.t"/>
    <property type="gene ID" value="C.cajan_29697"/>
</dbReference>
<dbReference type="InterPro" id="IPR001223">
    <property type="entry name" value="Glyco_hydro18_cat"/>
</dbReference>
<dbReference type="EMBL" id="KQ483488">
    <property type="protein sequence ID" value="KYP48896.1"/>
    <property type="molecule type" value="Genomic_DNA"/>
</dbReference>
<feature type="domain" description="GH18" evidence="2">
    <location>
        <begin position="26"/>
        <end position="243"/>
    </location>
</feature>
<dbReference type="PANTHER" id="PTHR45708:SF33">
    <property type="entry name" value="CHITINASE"/>
    <property type="match status" value="1"/>
</dbReference>
<name>A0A151S280_CAJCA</name>
<dbReference type="GO" id="GO:0005975">
    <property type="term" value="P:carbohydrate metabolic process"/>
    <property type="evidence" value="ECO:0007669"/>
    <property type="project" value="InterPro"/>
</dbReference>
<evidence type="ECO:0000313" key="3">
    <source>
        <dbReference type="EMBL" id="KYP48896.1"/>
    </source>
</evidence>
<proteinExistence type="predicted"/>
<dbReference type="InterPro" id="IPR050542">
    <property type="entry name" value="Glycosyl_Hydrlase18_Chitinase"/>
</dbReference>
<dbReference type="PANTHER" id="PTHR45708">
    <property type="entry name" value="ENDOCHITINASE"/>
    <property type="match status" value="1"/>
</dbReference>
<dbReference type="STRING" id="3821.A0A151S280"/>
<reference evidence="3" key="1">
    <citation type="journal article" date="2012" name="Nat. Biotechnol.">
        <title>Draft genome sequence of pigeonpea (Cajanus cajan), an orphan legume crop of resource-poor farmers.</title>
        <authorList>
            <person name="Varshney R.K."/>
            <person name="Chen W."/>
            <person name="Li Y."/>
            <person name="Bharti A.K."/>
            <person name="Saxena R.K."/>
            <person name="Schlueter J.A."/>
            <person name="Donoghue M.T."/>
            <person name="Azam S."/>
            <person name="Fan G."/>
            <person name="Whaley A.M."/>
            <person name="Farmer A.D."/>
            <person name="Sheridan J."/>
            <person name="Iwata A."/>
            <person name="Tuteja R."/>
            <person name="Penmetsa R.V."/>
            <person name="Wu W."/>
            <person name="Upadhyaya H.D."/>
            <person name="Yang S.P."/>
            <person name="Shah T."/>
            <person name="Saxena K.B."/>
            <person name="Michael T."/>
            <person name="McCombie W.R."/>
            <person name="Yang B."/>
            <person name="Zhang G."/>
            <person name="Yang H."/>
            <person name="Wang J."/>
            <person name="Spillane C."/>
            <person name="Cook D.R."/>
            <person name="May G.D."/>
            <person name="Xu X."/>
            <person name="Jackson S.A."/>
        </authorList>
    </citation>
    <scope>NUCLEOTIDE SEQUENCE [LARGE SCALE GENOMIC DNA]</scope>
</reference>
<sequence length="243" mass="25860">MALKSAISARFLCLVLLPLANGFDAGKVAIYWGQNDREGTLVEACATGKYDYVIIAFLPTFVNGQTPTINLAGHCDPSYGNGCTGLSSDIESCQAIGIKVLLSLGEGRESNSIASTEDASEVASYLWNNFLGGNSSTRPLGPAVLDGIDFDIGSGSNKHWRDLAMFLKGYGMANQSQNVCITVAPQCPFPDPWIGTALTQGLFDFWLHIPDADLTSKVLPAIKVLSCGQCIKSGYSSSIKSYV</sequence>
<gene>
    <name evidence="3" type="ORF">KK1_029381</name>
</gene>
<protein>
    <submittedName>
        <fullName evidence="3">Hevamine-A</fullName>
    </submittedName>
</protein>
<dbReference type="GO" id="GO:0004568">
    <property type="term" value="F:chitinase activity"/>
    <property type="evidence" value="ECO:0007669"/>
    <property type="project" value="TreeGrafter"/>
</dbReference>
<dbReference type="InterPro" id="IPR017853">
    <property type="entry name" value="GH"/>
</dbReference>
<evidence type="ECO:0000256" key="1">
    <source>
        <dbReference type="SAM" id="SignalP"/>
    </source>
</evidence>
<organism evidence="3 4">
    <name type="scientific">Cajanus cajan</name>
    <name type="common">Pigeon pea</name>
    <name type="synonym">Cajanus indicus</name>
    <dbReference type="NCBI Taxonomy" id="3821"/>
    <lineage>
        <taxon>Eukaryota</taxon>
        <taxon>Viridiplantae</taxon>
        <taxon>Streptophyta</taxon>
        <taxon>Embryophyta</taxon>
        <taxon>Tracheophyta</taxon>
        <taxon>Spermatophyta</taxon>
        <taxon>Magnoliopsida</taxon>
        <taxon>eudicotyledons</taxon>
        <taxon>Gunneridae</taxon>
        <taxon>Pentapetalae</taxon>
        <taxon>rosids</taxon>
        <taxon>fabids</taxon>
        <taxon>Fabales</taxon>
        <taxon>Fabaceae</taxon>
        <taxon>Papilionoideae</taxon>
        <taxon>50 kb inversion clade</taxon>
        <taxon>NPAAA clade</taxon>
        <taxon>indigoferoid/millettioid clade</taxon>
        <taxon>Phaseoleae</taxon>
        <taxon>Cajanus</taxon>
    </lineage>
</organism>
<dbReference type="Gene3D" id="3.20.20.80">
    <property type="entry name" value="Glycosidases"/>
    <property type="match status" value="1"/>
</dbReference>
<dbReference type="GO" id="GO:0005576">
    <property type="term" value="C:extracellular region"/>
    <property type="evidence" value="ECO:0007669"/>
    <property type="project" value="TreeGrafter"/>
</dbReference>
<evidence type="ECO:0000313" key="4">
    <source>
        <dbReference type="Proteomes" id="UP000075243"/>
    </source>
</evidence>
<keyword evidence="4" id="KW-1185">Reference proteome</keyword>
<feature type="chain" id="PRO_5007588256" evidence="1">
    <location>
        <begin position="23"/>
        <end position="243"/>
    </location>
</feature>